<dbReference type="InterPro" id="IPR000399">
    <property type="entry name" value="TPP-bd_CS"/>
</dbReference>
<dbReference type="Pfam" id="PF00205">
    <property type="entry name" value="TPP_enzyme_M"/>
    <property type="match status" value="1"/>
</dbReference>
<reference evidence="7" key="2">
    <citation type="submission" date="2021-06" db="EMBL/GenBank/DDBJ databases">
        <authorList>
            <person name="Rogers T.H."/>
            <person name="Ramsay J.P."/>
            <person name="Wang P."/>
            <person name="Terpolilli J."/>
        </authorList>
    </citation>
    <scope>NUCLEOTIDE SEQUENCE</scope>
    <source>
        <strain evidence="7">WSM5005</strain>
        <plasmid evidence="7">pl2WSM5005</plasmid>
    </source>
</reference>
<evidence type="ECO:0000259" key="4">
    <source>
        <dbReference type="Pfam" id="PF00205"/>
    </source>
</evidence>
<dbReference type="Gene3D" id="3.40.50.970">
    <property type="match status" value="2"/>
</dbReference>
<dbReference type="PANTHER" id="PTHR18968:SF133">
    <property type="entry name" value="BENZOYLFORMATE DECARBOXYLASE"/>
    <property type="match status" value="1"/>
</dbReference>
<sequence length="553" mass="59170">MSPGDKGEPGSSTGNYDEMQFMNTQISTAEDRITVRDAVIDLMRRLGIKKLFGNPGSTELPMLRDFPSDFQYVLGLQEAVVVGMADGYAQATGNASLVNLHSAAGVGNAMGNIFTAYKNRTPMIITAGQQARSILPFDPYLGSMQAAELPKPYVKWSIEPARAEDVPLALARAYHIAMQEPRGPVFVSIPVDDWDRPAERVELADVSSRVRPDPDGIDRIGAALDRCSRPAFVVGAAIDQAGAWDEIVLLAERHNARVYVAPMSARCSFPENHYLFGGFLPPMRERIVQALSGHDLVVVVGAPAFAYHVEGNGPHIPHGSALCQLVDDASVAASSPSGLSVVGNVCLGLADLLSRPQVSQRPAPEPRVALPRAEAEEVMSVAFALQTLAEARDPSHIVVEEAPSSRRTMQNYLPFTQRGTFFTMASGGLGYGMPAAVGVALASPGRKVIGLIGDGSSMYSIQALWSASQLGLPVTFVILNNGRYEALRDFALHFGFDKQDVVQGTALPDIDFVGLAKAMGCSGISVDRADILPNVLKEAFAEGRPNLVEIMVA</sequence>
<dbReference type="Proteomes" id="UP000179860">
    <property type="component" value="Plasmid pl2WSM5005"/>
</dbReference>
<keyword evidence="8" id="KW-1185">Reference proteome</keyword>
<dbReference type="PANTHER" id="PTHR18968">
    <property type="entry name" value="THIAMINE PYROPHOSPHATE ENZYMES"/>
    <property type="match status" value="1"/>
</dbReference>
<reference evidence="7" key="1">
    <citation type="submission" date="2016-09" db="EMBL/GenBank/DDBJ databases">
        <title>The Complete Genome of Burkholderia sprentiae wsm5005.</title>
        <authorList>
            <person name="De Meyer S."/>
            <person name="Wang P."/>
            <person name="Terpolilli J."/>
        </authorList>
    </citation>
    <scope>NUCLEOTIDE SEQUENCE [LARGE SCALE GENOMIC DNA]</scope>
    <source>
        <strain evidence="7">WSM5005</strain>
        <plasmid evidence="7">pl2WSM5005</plasmid>
    </source>
</reference>
<dbReference type="SUPFAM" id="SSF52518">
    <property type="entry name" value="Thiamin diphosphate-binding fold (THDP-binding)"/>
    <property type="match status" value="2"/>
</dbReference>
<keyword evidence="2 3" id="KW-0786">Thiamine pyrophosphate</keyword>
<dbReference type="CDD" id="cd02002">
    <property type="entry name" value="TPP_BFDC"/>
    <property type="match status" value="1"/>
</dbReference>
<dbReference type="KEGG" id="pspw:BJG93_33875"/>
<dbReference type="GO" id="GO:0030976">
    <property type="term" value="F:thiamine pyrophosphate binding"/>
    <property type="evidence" value="ECO:0007669"/>
    <property type="project" value="InterPro"/>
</dbReference>
<dbReference type="InterPro" id="IPR029061">
    <property type="entry name" value="THDP-binding"/>
</dbReference>
<dbReference type="EMBL" id="CP017565">
    <property type="protein sequence ID" value="APA90653.2"/>
    <property type="molecule type" value="Genomic_DNA"/>
</dbReference>
<dbReference type="GO" id="GO:0003984">
    <property type="term" value="F:acetolactate synthase activity"/>
    <property type="evidence" value="ECO:0007669"/>
    <property type="project" value="TreeGrafter"/>
</dbReference>
<evidence type="ECO:0000313" key="8">
    <source>
        <dbReference type="Proteomes" id="UP000179860"/>
    </source>
</evidence>
<dbReference type="InterPro" id="IPR029035">
    <property type="entry name" value="DHS-like_NAD/FAD-binding_dom"/>
</dbReference>
<dbReference type="InterPro" id="IPR045229">
    <property type="entry name" value="TPP_enz"/>
</dbReference>
<evidence type="ECO:0000259" key="5">
    <source>
        <dbReference type="Pfam" id="PF02775"/>
    </source>
</evidence>
<dbReference type="Gene3D" id="3.40.50.1220">
    <property type="entry name" value="TPP-binding domain"/>
    <property type="match status" value="1"/>
</dbReference>
<feature type="domain" description="Thiamine pyrophosphate enzyme TPP-binding" evidence="5">
    <location>
        <begin position="406"/>
        <end position="550"/>
    </location>
</feature>
<dbReference type="InterPro" id="IPR011766">
    <property type="entry name" value="TPP_enzyme_TPP-bd"/>
</dbReference>
<accession>A0A1I9YWR0</accession>
<protein>
    <submittedName>
        <fullName evidence="7">Benzoylformate decarboxylase</fullName>
        <ecNumber evidence="7">4.1.1.7</ecNumber>
    </submittedName>
</protein>
<evidence type="ECO:0000256" key="3">
    <source>
        <dbReference type="RuleBase" id="RU362132"/>
    </source>
</evidence>
<dbReference type="Pfam" id="PF02775">
    <property type="entry name" value="TPP_enzyme_C"/>
    <property type="match status" value="1"/>
</dbReference>
<organism evidence="7 8">
    <name type="scientific">Paraburkholderia sprentiae WSM5005</name>
    <dbReference type="NCBI Taxonomy" id="754502"/>
    <lineage>
        <taxon>Bacteria</taxon>
        <taxon>Pseudomonadati</taxon>
        <taxon>Pseudomonadota</taxon>
        <taxon>Betaproteobacteria</taxon>
        <taxon>Burkholderiales</taxon>
        <taxon>Burkholderiaceae</taxon>
        <taxon>Paraburkholderia</taxon>
    </lineage>
</organism>
<dbReference type="GO" id="GO:0050660">
    <property type="term" value="F:flavin adenine dinucleotide binding"/>
    <property type="evidence" value="ECO:0007669"/>
    <property type="project" value="TreeGrafter"/>
</dbReference>
<dbReference type="NCBIfam" id="NF005485">
    <property type="entry name" value="PRK07092.1"/>
    <property type="match status" value="1"/>
</dbReference>
<dbReference type="CDD" id="cd07035">
    <property type="entry name" value="TPP_PYR_POX_like"/>
    <property type="match status" value="1"/>
</dbReference>
<dbReference type="InterPro" id="IPR012001">
    <property type="entry name" value="Thiamin_PyroP_enz_TPP-bd_dom"/>
</dbReference>
<feature type="domain" description="Thiamine pyrophosphate enzyme N-terminal TPP-binding" evidence="6">
    <location>
        <begin position="34"/>
        <end position="134"/>
    </location>
</feature>
<dbReference type="OrthoDB" id="2254214at2"/>
<proteinExistence type="inferred from homology"/>
<dbReference type="PROSITE" id="PS00187">
    <property type="entry name" value="TPP_ENZYMES"/>
    <property type="match status" value="1"/>
</dbReference>
<evidence type="ECO:0000256" key="2">
    <source>
        <dbReference type="ARBA" id="ARBA00023052"/>
    </source>
</evidence>
<feature type="domain" description="Thiamine pyrophosphate enzyme central" evidence="4">
    <location>
        <begin position="218"/>
        <end position="347"/>
    </location>
</feature>
<evidence type="ECO:0000313" key="7">
    <source>
        <dbReference type="EMBL" id="APA90653.2"/>
    </source>
</evidence>
<comment type="similarity">
    <text evidence="1 3">Belongs to the TPP enzyme family.</text>
</comment>
<dbReference type="EC" id="4.1.1.7" evidence="7"/>
<dbReference type="GO" id="GO:0000287">
    <property type="term" value="F:magnesium ion binding"/>
    <property type="evidence" value="ECO:0007669"/>
    <property type="project" value="InterPro"/>
</dbReference>
<evidence type="ECO:0000259" key="6">
    <source>
        <dbReference type="Pfam" id="PF02776"/>
    </source>
</evidence>
<dbReference type="AlphaFoldDB" id="A0A1I9YWR0"/>
<gene>
    <name evidence="7" type="primary">mdlC</name>
    <name evidence="7" type="ORF">BJG93_33875</name>
</gene>
<keyword evidence="7" id="KW-0614">Plasmid</keyword>
<geneLocation type="plasmid" evidence="7 8">
    <name>pl2WSM5005</name>
</geneLocation>
<dbReference type="GO" id="GO:0019752">
    <property type="term" value="P:carboxylic acid metabolic process"/>
    <property type="evidence" value="ECO:0007669"/>
    <property type="project" value="UniProtKB-ARBA"/>
</dbReference>
<evidence type="ECO:0000256" key="1">
    <source>
        <dbReference type="ARBA" id="ARBA00007812"/>
    </source>
</evidence>
<dbReference type="Pfam" id="PF02776">
    <property type="entry name" value="TPP_enzyme_N"/>
    <property type="match status" value="1"/>
</dbReference>
<dbReference type="InterPro" id="IPR012000">
    <property type="entry name" value="Thiamin_PyroP_enz_cen_dom"/>
</dbReference>
<name>A0A1I9YWR0_9BURK</name>
<dbReference type="GO" id="GO:0050695">
    <property type="term" value="F:benzoylformate decarboxylase activity"/>
    <property type="evidence" value="ECO:0007669"/>
    <property type="project" value="UniProtKB-EC"/>
</dbReference>
<keyword evidence="7" id="KW-0456">Lyase</keyword>
<dbReference type="SUPFAM" id="SSF52467">
    <property type="entry name" value="DHS-like NAD/FAD-binding domain"/>
    <property type="match status" value="1"/>
</dbReference>